<dbReference type="CDD" id="cd11616">
    <property type="entry name" value="SAF_DH_OX_like"/>
    <property type="match status" value="1"/>
</dbReference>
<accession>A0A921HL14</accession>
<dbReference type="AlphaFoldDB" id="A0A921HL14"/>
<evidence type="ECO:0000313" key="2">
    <source>
        <dbReference type="EMBL" id="HJF84098.1"/>
    </source>
</evidence>
<evidence type="ECO:0000313" key="3">
    <source>
        <dbReference type="Proteomes" id="UP000780768"/>
    </source>
</evidence>
<organism evidence="2 3">
    <name type="scientific">Megamonas hypermegale</name>
    <dbReference type="NCBI Taxonomy" id="158847"/>
    <lineage>
        <taxon>Bacteria</taxon>
        <taxon>Bacillati</taxon>
        <taxon>Bacillota</taxon>
        <taxon>Negativicutes</taxon>
        <taxon>Selenomonadales</taxon>
        <taxon>Selenomonadaceae</taxon>
        <taxon>Megamonas</taxon>
    </lineage>
</organism>
<evidence type="ECO:0000259" key="1">
    <source>
        <dbReference type="Pfam" id="PF21135"/>
    </source>
</evidence>
<feature type="domain" description="Oxidoreductase DRL-like catalytic" evidence="1">
    <location>
        <begin position="160"/>
        <end position="325"/>
    </location>
</feature>
<dbReference type="RefSeq" id="WP_289548970.1">
    <property type="nucleotide sequence ID" value="NZ_CAKMHU010000015.1"/>
</dbReference>
<reference evidence="2" key="1">
    <citation type="journal article" date="2021" name="PeerJ">
        <title>Extensive microbial diversity within the chicken gut microbiome revealed by metagenomics and culture.</title>
        <authorList>
            <person name="Gilroy R."/>
            <person name="Ravi A."/>
            <person name="Getino M."/>
            <person name="Pursley I."/>
            <person name="Horton D.L."/>
            <person name="Alikhan N.F."/>
            <person name="Baker D."/>
            <person name="Gharbi K."/>
            <person name="Hall N."/>
            <person name="Watson M."/>
            <person name="Adriaenssens E.M."/>
            <person name="Foster-Nyarko E."/>
            <person name="Jarju S."/>
            <person name="Secka A."/>
            <person name="Antonio M."/>
            <person name="Oren A."/>
            <person name="Chaudhuri R.R."/>
            <person name="La Ragione R."/>
            <person name="Hildebrand F."/>
            <person name="Pallen M.J."/>
        </authorList>
    </citation>
    <scope>NUCLEOTIDE SEQUENCE</scope>
    <source>
        <strain evidence="2">7318</strain>
    </source>
</reference>
<dbReference type="Proteomes" id="UP000780768">
    <property type="component" value="Unassembled WGS sequence"/>
</dbReference>
<dbReference type="PANTHER" id="PTHR37850:SF2">
    <property type="entry name" value="SAF DOMAIN PROTEIN"/>
    <property type="match status" value="1"/>
</dbReference>
<sequence>MLNMDQKLLKREEEGKIIRTGIVGAGQMGRGMVTQMAIMKGISPSIVADINLQNVINAFHYAGISDEQIAVAKTLEDANKYMEMGKFVATDNSDLISQANLVECAIDVTGVPEVGVKIAIDAMNNHKHVVMMDVETDVVIGSYLKKLGDKNGVIYTGSAGDEPGAVMELYSFAKAMGMEVKVMGKGKNNKLDYECNPDTVLAEATRRKMSPRMLCAFKDGTKTMVEMTAMSNATGLIPDVIGGHGPSASPAERCKELNEIFKLKKDGGILDKHGVVEYVNGIAPGVFVTVATENEEIAYQMQYHSMGPGPLWTLYRPYHLCNLETPLTVAKAVIDKEPTIIPIDGPVSECITVAKRDLKAGEYIDGIGGYTTYGSIATSQETYEKGYVIYGLINKKARMLKDAKKGQILTMDMVQLDTSTQLYHVRQEQDAMYGKSYAKK</sequence>
<name>A0A921HL14_9FIRM</name>
<dbReference type="EMBL" id="DYVR01000007">
    <property type="protein sequence ID" value="HJF84098.1"/>
    <property type="molecule type" value="Genomic_DNA"/>
</dbReference>
<dbReference type="Gene3D" id="3.40.50.720">
    <property type="entry name" value="NAD(P)-binding Rossmann-like Domain"/>
    <property type="match status" value="1"/>
</dbReference>
<comment type="caution">
    <text evidence="2">The sequence shown here is derived from an EMBL/GenBank/DDBJ whole genome shotgun (WGS) entry which is preliminary data.</text>
</comment>
<dbReference type="Pfam" id="PF21135">
    <property type="entry name" value="DRL_cat"/>
    <property type="match status" value="1"/>
</dbReference>
<dbReference type="PANTHER" id="PTHR37850">
    <property type="entry name" value="STRU PROTEIN"/>
    <property type="match status" value="1"/>
</dbReference>
<protein>
    <submittedName>
        <fullName evidence="2">NAD(P)-dependent oxidoreductase</fullName>
    </submittedName>
</protein>
<dbReference type="InterPro" id="IPR048423">
    <property type="entry name" value="DRL_cat"/>
</dbReference>
<proteinExistence type="predicted"/>
<dbReference type="SUPFAM" id="SSF51735">
    <property type="entry name" value="NAD(P)-binding Rossmann-fold domains"/>
    <property type="match status" value="1"/>
</dbReference>
<gene>
    <name evidence="2" type="ORF">K8V65_00325</name>
</gene>
<dbReference type="InterPro" id="IPR036291">
    <property type="entry name" value="NAD(P)-bd_dom_sf"/>
</dbReference>
<reference evidence="2" key="2">
    <citation type="submission" date="2021-09" db="EMBL/GenBank/DDBJ databases">
        <authorList>
            <person name="Gilroy R."/>
        </authorList>
    </citation>
    <scope>NUCLEOTIDE SEQUENCE</scope>
    <source>
        <strain evidence="2">7318</strain>
    </source>
</reference>